<evidence type="ECO:0000313" key="4">
    <source>
        <dbReference type="Proteomes" id="UP001567538"/>
    </source>
</evidence>
<reference evidence="3 4" key="1">
    <citation type="submission" date="2024-06" db="EMBL/GenBank/DDBJ databases">
        <title>A chromosome level genome sequence of Diviner's sage (Salvia divinorum).</title>
        <authorList>
            <person name="Ford S.A."/>
            <person name="Ro D.-K."/>
            <person name="Ness R.W."/>
            <person name="Phillips M.A."/>
        </authorList>
    </citation>
    <scope>NUCLEOTIDE SEQUENCE [LARGE SCALE GENOMIC DNA]</scope>
    <source>
        <strain evidence="3">SAF-2024a</strain>
        <tissue evidence="3">Leaf</tissue>
    </source>
</reference>
<feature type="compositionally biased region" description="Pro residues" evidence="1">
    <location>
        <begin position="46"/>
        <end position="58"/>
    </location>
</feature>
<evidence type="ECO:0000256" key="1">
    <source>
        <dbReference type="SAM" id="MobiDB-lite"/>
    </source>
</evidence>
<organism evidence="3 4">
    <name type="scientific">Salvia divinorum</name>
    <name type="common">Maria pastora</name>
    <name type="synonym">Diviner's sage</name>
    <dbReference type="NCBI Taxonomy" id="28513"/>
    <lineage>
        <taxon>Eukaryota</taxon>
        <taxon>Viridiplantae</taxon>
        <taxon>Streptophyta</taxon>
        <taxon>Embryophyta</taxon>
        <taxon>Tracheophyta</taxon>
        <taxon>Spermatophyta</taxon>
        <taxon>Magnoliopsida</taxon>
        <taxon>eudicotyledons</taxon>
        <taxon>Gunneridae</taxon>
        <taxon>Pentapetalae</taxon>
        <taxon>asterids</taxon>
        <taxon>lamiids</taxon>
        <taxon>Lamiales</taxon>
        <taxon>Lamiaceae</taxon>
        <taxon>Nepetoideae</taxon>
        <taxon>Mentheae</taxon>
        <taxon>Salviinae</taxon>
        <taxon>Salvia</taxon>
        <taxon>Salvia subgen. Calosphace</taxon>
    </lineage>
</organism>
<gene>
    <name evidence="3" type="ORF">AAHA92_07387</name>
</gene>
<dbReference type="AlphaFoldDB" id="A0ABD1I8V9"/>
<keyword evidence="2" id="KW-1133">Transmembrane helix</keyword>
<dbReference type="Proteomes" id="UP001567538">
    <property type="component" value="Unassembled WGS sequence"/>
</dbReference>
<keyword evidence="2" id="KW-0472">Membrane</keyword>
<protein>
    <submittedName>
        <fullName evidence="3">Glycosyltransferase 7</fullName>
    </submittedName>
</protein>
<name>A0ABD1I8V9_SALDI</name>
<dbReference type="EMBL" id="JBEAFC010000003">
    <property type="protein sequence ID" value="KAL1565131.1"/>
    <property type="molecule type" value="Genomic_DNA"/>
</dbReference>
<comment type="caution">
    <text evidence="3">The sequence shown here is derived from an EMBL/GenBank/DDBJ whole genome shotgun (WGS) entry which is preliminary data.</text>
</comment>
<keyword evidence="4" id="KW-1185">Reference proteome</keyword>
<sequence>MMSPSHSLAAMPKRSKAILSALFRLGSGALVVFMFVSTFWSSFPTTPTPSTPTTPPPSAATTPRSVTSTTTPT</sequence>
<proteinExistence type="predicted"/>
<feature type="transmembrane region" description="Helical" evidence="2">
    <location>
        <begin position="21"/>
        <end position="43"/>
    </location>
</feature>
<accession>A0ABD1I8V9</accession>
<feature type="compositionally biased region" description="Low complexity" evidence="1">
    <location>
        <begin position="59"/>
        <end position="73"/>
    </location>
</feature>
<evidence type="ECO:0000313" key="3">
    <source>
        <dbReference type="EMBL" id="KAL1565131.1"/>
    </source>
</evidence>
<evidence type="ECO:0000256" key="2">
    <source>
        <dbReference type="SAM" id="Phobius"/>
    </source>
</evidence>
<keyword evidence="2" id="KW-0812">Transmembrane</keyword>
<feature type="region of interest" description="Disordered" evidence="1">
    <location>
        <begin position="44"/>
        <end position="73"/>
    </location>
</feature>